<dbReference type="Proteomes" id="UP000256326">
    <property type="component" value="Unassembled WGS sequence"/>
</dbReference>
<evidence type="ECO:0000313" key="2">
    <source>
        <dbReference type="EMBL" id="REC66430.1"/>
    </source>
</evidence>
<gene>
    <name evidence="2" type="ORF">DRF58_16630</name>
</gene>
<dbReference type="InterPro" id="IPR050218">
    <property type="entry name" value="LptD"/>
</dbReference>
<organism evidence="2 3">
    <name type="scientific">Epilithonimonas hispanica</name>
    <dbReference type="NCBI Taxonomy" id="358687"/>
    <lineage>
        <taxon>Bacteria</taxon>
        <taxon>Pseudomonadati</taxon>
        <taxon>Bacteroidota</taxon>
        <taxon>Flavobacteriia</taxon>
        <taxon>Flavobacteriales</taxon>
        <taxon>Weeksellaceae</taxon>
        <taxon>Chryseobacterium group</taxon>
        <taxon>Epilithonimonas</taxon>
    </lineage>
</organism>
<dbReference type="EMBL" id="QNUG01000060">
    <property type="protein sequence ID" value="REC66430.1"/>
    <property type="molecule type" value="Genomic_DNA"/>
</dbReference>
<proteinExistence type="predicted"/>
<feature type="domain" description="LPS-assembly protein LptD central" evidence="1">
    <location>
        <begin position="220"/>
        <end position="692"/>
    </location>
</feature>
<dbReference type="Pfam" id="PF19838">
    <property type="entry name" value="LptD_2"/>
    <property type="match status" value="1"/>
</dbReference>
<accession>A0A3D9CL41</accession>
<dbReference type="GO" id="GO:0009279">
    <property type="term" value="C:cell outer membrane"/>
    <property type="evidence" value="ECO:0007669"/>
    <property type="project" value="TreeGrafter"/>
</dbReference>
<dbReference type="RefSeq" id="WP_116037012.1">
    <property type="nucleotide sequence ID" value="NZ_JBHLVV010000070.1"/>
</dbReference>
<dbReference type="OrthoDB" id="9802320at2"/>
<dbReference type="InterPro" id="IPR045659">
    <property type="entry name" value="LptD_2"/>
</dbReference>
<keyword evidence="3" id="KW-1185">Reference proteome</keyword>
<name>A0A3D9CL41_9FLAO</name>
<dbReference type="GO" id="GO:1990351">
    <property type="term" value="C:transporter complex"/>
    <property type="evidence" value="ECO:0007669"/>
    <property type="project" value="TreeGrafter"/>
</dbReference>
<dbReference type="AlphaFoldDB" id="A0A3D9CL41"/>
<dbReference type="PANTHER" id="PTHR30189">
    <property type="entry name" value="LPS-ASSEMBLY PROTEIN"/>
    <property type="match status" value="1"/>
</dbReference>
<protein>
    <submittedName>
        <fullName evidence="2">LPS-assembly protein LptD</fullName>
    </submittedName>
</protein>
<dbReference type="PANTHER" id="PTHR30189:SF1">
    <property type="entry name" value="LPS-ASSEMBLY PROTEIN LPTD"/>
    <property type="match status" value="1"/>
</dbReference>
<reference evidence="2 3" key="1">
    <citation type="journal article" date="2006" name="Int. J. Syst. Evol. Microbiol.">
        <title>Chryseobacterium hispanicum sp. nov., isolated from the drinking water distribution system of Sevilla, Spain.</title>
        <authorList>
            <person name="Gallego V."/>
            <person name="Garcia M.T."/>
            <person name="Ventosa A."/>
        </authorList>
    </citation>
    <scope>NUCLEOTIDE SEQUENCE [LARGE SCALE GENOMIC DNA]</scope>
    <source>
        <strain evidence="2 3">KCTC 22104</strain>
    </source>
</reference>
<sequence>MTALARSIFKSILLILNILIFNNILSQTVPKNIDKNNDVADSINIRKDSLAIKKDTIIPKEQLDDVAKMKAEGKITSSITNKQTTLHKKAQIIYQDMQIDADYIRYEWETGKIYARGEQDEKGKIITPAIATQAGKKYEYSEVIYNTKTKQAIAFNARTEESEGVIVAKKTKKYNDSVFVMNNAIMTTDEYFIKKKDSLPDYHISANYIKLLKGKKNSQVVTGPFQFFIEQVPTPLVLPFAILPFSDKRAAGILMPSFGERQDVGFFLNGLGYYQPIGDHFDLKLLTDIYTKGSWNFKPELNYLKKYRYSGNFAADYGTTIRGIKGLDDYSKAKTFRIAWRHSQDSKANPYLTFNASVDIVSGRNFYTNTVNNSYAFNGSVLNTQQNSRVSMTKRFLKLPVTINASMSYSQNFSTGNTDIRLPEMTVAINQFYLFKPKTGVRTGLLENINVNTGLALSNYVTTTESEVFKKEMWDALKTGAKNNISLSTNTTVAKYFTFSLSANADNVLTTKTLERSYNPLTNAVEDDYKKGIAGYTTFSTSASLQTVLYGQKQFGKKSPIVAVRHMVTPSMSFTYSPDFGAKGWGYFKDYSNARGEMTPYSIFDGGIYGAPSSGLTQSVGFNIANNLEMKVRSKSDSTGVKKVKIFENLNVSGGYNFAAEKNKWSVFTVNGQSSFFNNKLNVNTSLTLEPYRIAFTEGSDTGVRTEDFGHFSLQGFNMQLSYPMSEAIFGKKEELSKKYKKKGEIRNENYFFDDDNYSHYTPTWTLNVNANYSYTRSLTRLGTKVATIGLDGSIKLTPYWNINGSTNYDVEAKTLGYTRLGFARDQRSFTITFNWVPFGQYKVYDFFIGIKANILKDAVKYKERSFTQPNSTF</sequence>
<evidence type="ECO:0000313" key="3">
    <source>
        <dbReference type="Proteomes" id="UP000256326"/>
    </source>
</evidence>
<evidence type="ECO:0000259" key="1">
    <source>
        <dbReference type="Pfam" id="PF19838"/>
    </source>
</evidence>
<comment type="caution">
    <text evidence="2">The sequence shown here is derived from an EMBL/GenBank/DDBJ whole genome shotgun (WGS) entry which is preliminary data.</text>
</comment>